<dbReference type="WBParaSite" id="JU765_v2.g19839.t2">
    <property type="protein sequence ID" value="JU765_v2.g19839.t2"/>
    <property type="gene ID" value="JU765_v2.g19839"/>
</dbReference>
<dbReference type="Proteomes" id="UP000887576">
    <property type="component" value="Unplaced"/>
</dbReference>
<protein>
    <submittedName>
        <fullName evidence="2">Uncharacterized protein</fullName>
    </submittedName>
</protein>
<sequence length="697" mass="78308">MNHFDYPSIDTSVTSLVSHTPPTTQLDEPMNSPRARRSSTVSSNGHRTQRCCAVCGDSPAKLHYGTLACFGCKGFFRRAVKEGRNKYVCRYDKNCVVDKYERNSCRYCRFRRCLQVGMNPDAVRPDRDQMSKQKLGRTKSKQILQQINSLKCEKFGEFTADDDYLRLLSPQQRQLLQFIIKIDAEIPKAAHQINSDSLNKFSLKSLINERILYVAEQSKTENILPQSSASDYSFTALWRIVEVVDYVNSLCRMALKIYPQGSITVEDKIAIVQNIFIRTVIFNLIVFAIKSGQNEAVFLEVLKMEDNSLILPVIEEIVNPLKRLTVSGTELSLLRAVIVLDPSAKGIRPAASETLLELRNQFNDLLMRLIKRGSKLSQSSQSSYAKFANYLLIIPQLTNVSNCLSNQFQKKFPVDENVNIGKPHADILRNLFNPDTTDYLRFPQVNGNYFPVPPTQPKSTPPIHSNSEHTKDNLNQRQQTPPQITINDQVRPFDNYNWQLSHFASAFSGLQVQTNTYPQMSSERSPPGIASLVASLSPSSFAQTSQQNTLTQVSPALPVQALTNNENAAAAAAVAAFYTTNGNTRLTQPTFYDTYPQIYQNGSIFTELQTSSNSTQRPTTLEIPGQKQSPQIGVIPKLPLQLTKSIEEMLRPAVPDDGSTWNKPLATDWADKVNTPAFNRDVVAKFFPECAINSNMY</sequence>
<proteinExistence type="predicted"/>
<organism evidence="1 2">
    <name type="scientific">Panagrolaimus sp. JU765</name>
    <dbReference type="NCBI Taxonomy" id="591449"/>
    <lineage>
        <taxon>Eukaryota</taxon>
        <taxon>Metazoa</taxon>
        <taxon>Ecdysozoa</taxon>
        <taxon>Nematoda</taxon>
        <taxon>Chromadorea</taxon>
        <taxon>Rhabditida</taxon>
        <taxon>Tylenchina</taxon>
        <taxon>Panagrolaimomorpha</taxon>
        <taxon>Panagrolaimoidea</taxon>
        <taxon>Panagrolaimidae</taxon>
        <taxon>Panagrolaimus</taxon>
    </lineage>
</organism>
<name>A0AC34QW07_9BILA</name>
<accession>A0AC34QW07</accession>
<reference evidence="2" key="1">
    <citation type="submission" date="2022-11" db="UniProtKB">
        <authorList>
            <consortium name="WormBaseParasite"/>
        </authorList>
    </citation>
    <scope>IDENTIFICATION</scope>
</reference>
<evidence type="ECO:0000313" key="1">
    <source>
        <dbReference type="Proteomes" id="UP000887576"/>
    </source>
</evidence>
<evidence type="ECO:0000313" key="2">
    <source>
        <dbReference type="WBParaSite" id="JU765_v2.g19839.t2"/>
    </source>
</evidence>